<evidence type="ECO:0000256" key="1">
    <source>
        <dbReference type="SAM" id="MobiDB-lite"/>
    </source>
</evidence>
<reference evidence="3" key="1">
    <citation type="submission" date="2008-12" db="EMBL/GenBank/DDBJ databases">
        <title>Complete sequence of chromosome of Methylobacterium chloromethanicum CM4.</title>
        <authorList>
            <consortium name="US DOE Joint Genome Institute"/>
            <person name="Lucas S."/>
            <person name="Copeland A."/>
            <person name="Lapidus A."/>
            <person name="Glavina del Rio T."/>
            <person name="Dalin E."/>
            <person name="Tice H."/>
            <person name="Bruce D."/>
            <person name="Goodwin L."/>
            <person name="Pitluck S."/>
            <person name="Chertkov O."/>
            <person name="Brettin T."/>
            <person name="Detter J.C."/>
            <person name="Han C."/>
            <person name="Larimer F."/>
            <person name="Land M."/>
            <person name="Hauser L."/>
            <person name="Kyrpides N."/>
            <person name="Mikhailova N."/>
            <person name="Marx C."/>
            <person name="Richardson P."/>
        </authorList>
    </citation>
    <scope>NUCLEOTIDE SEQUENCE [LARGE SCALE GENOMIC DNA]</scope>
    <source>
        <strain evidence="3">CM4 / NCIMB 13688</strain>
    </source>
</reference>
<reference evidence="2 3" key="2">
    <citation type="journal article" date="2012" name="J. Bacteriol.">
        <title>Complete genome sequences of six strains of the genus Methylobacterium.</title>
        <authorList>
            <person name="Marx C.J."/>
            <person name="Bringel F."/>
            <person name="Chistoserdova L."/>
            <person name="Moulin L."/>
            <person name="Farhan Ul Haque M."/>
            <person name="Fleischman D.E."/>
            <person name="Gruffaz C."/>
            <person name="Jourand P."/>
            <person name="Knief C."/>
            <person name="Lee M.C."/>
            <person name="Muller E.E."/>
            <person name="Nadalig T."/>
            <person name="Peyraud R."/>
            <person name="Roselli S."/>
            <person name="Russ L."/>
            <person name="Goodwin L.A."/>
            <person name="Ivanova N."/>
            <person name="Kyrpides N."/>
            <person name="Lajus A."/>
            <person name="Land M.L."/>
            <person name="Medigue C."/>
            <person name="Mikhailova N."/>
            <person name="Nolan M."/>
            <person name="Woyke T."/>
            <person name="Stolyar S."/>
            <person name="Vorholt J.A."/>
            <person name="Vuilleumier S."/>
        </authorList>
    </citation>
    <scope>NUCLEOTIDE SEQUENCE [LARGE SCALE GENOMIC DNA]</scope>
    <source>
        <strain evidence="3">CM4 / NCIMB 13688</strain>
    </source>
</reference>
<dbReference type="KEGG" id="mch:Mchl_1459"/>
<feature type="region of interest" description="Disordered" evidence="1">
    <location>
        <begin position="73"/>
        <end position="102"/>
    </location>
</feature>
<name>B7KRX2_METC4</name>
<dbReference type="HOGENOM" id="CLU_2274029_0_0_5"/>
<accession>B7KRX2</accession>
<feature type="compositionally biased region" description="Basic and acidic residues" evidence="1">
    <location>
        <begin position="87"/>
        <end position="96"/>
    </location>
</feature>
<protein>
    <submittedName>
        <fullName evidence="2">Uncharacterized protein</fullName>
    </submittedName>
</protein>
<dbReference type="Proteomes" id="UP000002385">
    <property type="component" value="Chromosome"/>
</dbReference>
<evidence type="ECO:0000313" key="3">
    <source>
        <dbReference type="Proteomes" id="UP000002385"/>
    </source>
</evidence>
<dbReference type="EMBL" id="CP001298">
    <property type="protein sequence ID" value="ACK82334.1"/>
    <property type="molecule type" value="Genomic_DNA"/>
</dbReference>
<dbReference type="GeneID" id="72988918"/>
<organism evidence="2 3">
    <name type="scientific">Methylorubrum extorquens (strain CM4 / NCIMB 13688)</name>
    <name type="common">Methylobacterium extorquens</name>
    <dbReference type="NCBI Taxonomy" id="440085"/>
    <lineage>
        <taxon>Bacteria</taxon>
        <taxon>Pseudomonadati</taxon>
        <taxon>Pseudomonadota</taxon>
        <taxon>Alphaproteobacteria</taxon>
        <taxon>Hyphomicrobiales</taxon>
        <taxon>Methylobacteriaceae</taxon>
        <taxon>Methylorubrum</taxon>
    </lineage>
</organism>
<evidence type="ECO:0000313" key="2">
    <source>
        <dbReference type="EMBL" id="ACK82334.1"/>
    </source>
</evidence>
<dbReference type="AlphaFoldDB" id="B7KRX2"/>
<sequence>MKGINDLDRAGSALTVWEMTKSGAKMTEVAQKSAARFVVALDAVEDRILPVDREVATLWVTVLSVSEKHGDDTGIAATDRVPCSGDAQHRPHDPSRAKTIGS</sequence>
<proteinExistence type="predicted"/>
<gene>
    <name evidence="2" type="ordered locus">Mchl_1459</name>
</gene>
<dbReference type="RefSeq" id="WP_012252931.1">
    <property type="nucleotide sequence ID" value="NC_011757.1"/>
</dbReference>